<protein>
    <submittedName>
        <fullName evidence="1">Uncharacterized protein</fullName>
    </submittedName>
</protein>
<sequence>MNVYQVSNIEFEPIVMLTDHHERAISKFQWALAGGLGFLPPVNFTLSWIDPSTLPLSASLEELVTDGIEGFAECTMGSWQRFDFT</sequence>
<evidence type="ECO:0000313" key="2">
    <source>
        <dbReference type="Proteomes" id="UP000594459"/>
    </source>
</evidence>
<reference evidence="1 2" key="1">
    <citation type="submission" date="2020-11" db="EMBL/GenBank/DDBJ databases">
        <title>The genome sequence of Erythrobacter sp. 6D36.</title>
        <authorList>
            <person name="Liu Y."/>
        </authorList>
    </citation>
    <scope>NUCLEOTIDE SEQUENCE [LARGE SCALE GENOMIC DNA]</scope>
    <source>
        <strain evidence="1 2">6D36</strain>
    </source>
</reference>
<name>A0A7S8IVD2_9SPHN</name>
<keyword evidence="2" id="KW-1185">Reference proteome</keyword>
<evidence type="ECO:0000313" key="1">
    <source>
        <dbReference type="EMBL" id="QPC99737.1"/>
    </source>
</evidence>
<dbReference type="EMBL" id="CP064654">
    <property type="protein sequence ID" value="QPC99737.1"/>
    <property type="molecule type" value="Genomic_DNA"/>
</dbReference>
<dbReference type="Proteomes" id="UP000594459">
    <property type="component" value="Chromosome"/>
</dbReference>
<proteinExistence type="predicted"/>
<dbReference type="RefSeq" id="WP_200983409.1">
    <property type="nucleotide sequence ID" value="NZ_CP064654.1"/>
</dbReference>
<gene>
    <name evidence="1" type="ORF">IRL76_04065</name>
</gene>
<dbReference type="AlphaFoldDB" id="A0A7S8IVD2"/>
<accession>A0A7S8IVD2</accession>
<organism evidence="1 2">
    <name type="scientific">Qipengyuania soli</name>
    <dbReference type="NCBI Taxonomy" id="2782568"/>
    <lineage>
        <taxon>Bacteria</taxon>
        <taxon>Pseudomonadati</taxon>
        <taxon>Pseudomonadota</taxon>
        <taxon>Alphaproteobacteria</taxon>
        <taxon>Sphingomonadales</taxon>
        <taxon>Erythrobacteraceae</taxon>
        <taxon>Qipengyuania</taxon>
    </lineage>
</organism>
<dbReference type="KEGG" id="qso:IRL76_04065"/>